<reference evidence="2" key="1">
    <citation type="journal article" date="2023" name="G3 (Bethesda)">
        <title>Genome assembly and association tests identify interacting loci associated with vigor, precocity, and sex in interspecific pistachio rootstocks.</title>
        <authorList>
            <person name="Palmer W."/>
            <person name="Jacygrad E."/>
            <person name="Sagayaradj S."/>
            <person name="Cavanaugh K."/>
            <person name="Han R."/>
            <person name="Bertier L."/>
            <person name="Beede B."/>
            <person name="Kafkas S."/>
            <person name="Golino D."/>
            <person name="Preece J."/>
            <person name="Michelmore R."/>
        </authorList>
    </citation>
    <scope>NUCLEOTIDE SEQUENCE [LARGE SCALE GENOMIC DNA]</scope>
</reference>
<sequence>MAAFSSKRPNKVTPEILKV</sequence>
<proteinExistence type="predicted"/>
<dbReference type="Proteomes" id="UP001164250">
    <property type="component" value="Chromosome 15"/>
</dbReference>
<accession>A0ACC0ZT22</accession>
<evidence type="ECO:0000313" key="1">
    <source>
        <dbReference type="EMBL" id="KAJ0076241.1"/>
    </source>
</evidence>
<comment type="caution">
    <text evidence="1">The sequence shown here is derived from an EMBL/GenBank/DDBJ whole genome shotgun (WGS) entry which is preliminary data.</text>
</comment>
<name>A0ACC0ZT22_9ROSI</name>
<evidence type="ECO:0000313" key="2">
    <source>
        <dbReference type="Proteomes" id="UP001164250"/>
    </source>
</evidence>
<organism evidence="1 2">
    <name type="scientific">Pistacia atlantica</name>
    <dbReference type="NCBI Taxonomy" id="434234"/>
    <lineage>
        <taxon>Eukaryota</taxon>
        <taxon>Viridiplantae</taxon>
        <taxon>Streptophyta</taxon>
        <taxon>Embryophyta</taxon>
        <taxon>Tracheophyta</taxon>
        <taxon>Spermatophyta</taxon>
        <taxon>Magnoliopsida</taxon>
        <taxon>eudicotyledons</taxon>
        <taxon>Gunneridae</taxon>
        <taxon>Pentapetalae</taxon>
        <taxon>rosids</taxon>
        <taxon>malvids</taxon>
        <taxon>Sapindales</taxon>
        <taxon>Anacardiaceae</taxon>
        <taxon>Pistacia</taxon>
    </lineage>
</organism>
<protein>
    <submittedName>
        <fullName evidence="1">Uncharacterized protein</fullName>
    </submittedName>
</protein>
<keyword evidence="2" id="KW-1185">Reference proteome</keyword>
<dbReference type="EMBL" id="CM047910">
    <property type="protein sequence ID" value="KAJ0076241.1"/>
    <property type="molecule type" value="Genomic_DNA"/>
</dbReference>
<gene>
    <name evidence="1" type="ORF">Patl1_34723</name>
</gene>